<reference evidence="2 3" key="1">
    <citation type="submission" date="2016-05" db="EMBL/GenBank/DDBJ databases">
        <title>Niabella ginsenosidivorans BS26 whole genome sequencing.</title>
        <authorList>
            <person name="Im W.T."/>
            <person name="Siddiqi M.Z."/>
        </authorList>
    </citation>
    <scope>NUCLEOTIDE SEQUENCE [LARGE SCALE GENOMIC DNA]</scope>
    <source>
        <strain evidence="2 3">BS26</strain>
    </source>
</reference>
<keyword evidence="1" id="KW-0472">Membrane</keyword>
<dbReference type="Proteomes" id="UP000077667">
    <property type="component" value="Chromosome"/>
</dbReference>
<keyword evidence="1" id="KW-1133">Transmembrane helix</keyword>
<evidence type="ECO:0000256" key="1">
    <source>
        <dbReference type="SAM" id="Phobius"/>
    </source>
</evidence>
<dbReference type="AlphaFoldDB" id="A0A1A9I0N2"/>
<keyword evidence="1" id="KW-0812">Transmembrane</keyword>
<gene>
    <name evidence="2" type="ORF">A8C56_04145</name>
</gene>
<accession>A0A1A9I0N2</accession>
<evidence type="ECO:0000313" key="3">
    <source>
        <dbReference type="Proteomes" id="UP000077667"/>
    </source>
</evidence>
<protein>
    <submittedName>
        <fullName evidence="2">Uncharacterized protein</fullName>
    </submittedName>
</protein>
<name>A0A1A9I0N2_9BACT</name>
<feature type="transmembrane region" description="Helical" evidence="1">
    <location>
        <begin position="113"/>
        <end position="133"/>
    </location>
</feature>
<evidence type="ECO:0000313" key="2">
    <source>
        <dbReference type="EMBL" id="ANH80281.1"/>
    </source>
</evidence>
<keyword evidence="3" id="KW-1185">Reference proteome</keyword>
<dbReference type="KEGG" id="nia:A8C56_04145"/>
<dbReference type="EMBL" id="CP015772">
    <property type="protein sequence ID" value="ANH80281.1"/>
    <property type="molecule type" value="Genomic_DNA"/>
</dbReference>
<organism evidence="2 3">
    <name type="scientific">Niabella ginsenosidivorans</name>
    <dbReference type="NCBI Taxonomy" id="1176587"/>
    <lineage>
        <taxon>Bacteria</taxon>
        <taxon>Pseudomonadati</taxon>
        <taxon>Bacteroidota</taxon>
        <taxon>Chitinophagia</taxon>
        <taxon>Chitinophagales</taxon>
        <taxon>Chitinophagaceae</taxon>
        <taxon>Niabella</taxon>
    </lineage>
</organism>
<proteinExistence type="predicted"/>
<sequence length="134" mass="15509">MLQSLNIHYVDNSETFVQSSFQSFLTFISSQRTNPFFKRSANIHLFLKVQNLFQRNLFLLGAILKISKKTTGTAASLTKNATTNTIGFTDNYSHPVSITIFIRYLRINRHLQLIIFYANLLLTRMCICFFLSML</sequence>